<feature type="compositionally biased region" description="Basic residues" evidence="1">
    <location>
        <begin position="164"/>
        <end position="177"/>
    </location>
</feature>
<feature type="compositionally biased region" description="Basic residues" evidence="1">
    <location>
        <begin position="532"/>
        <end position="548"/>
    </location>
</feature>
<feature type="region of interest" description="Disordered" evidence="1">
    <location>
        <begin position="1"/>
        <end position="109"/>
    </location>
</feature>
<dbReference type="InParanoid" id="J4IAV9"/>
<protein>
    <submittedName>
        <fullName evidence="2">Uncharacterized protein</fullName>
    </submittedName>
</protein>
<dbReference type="EMBL" id="HE797119">
    <property type="protein sequence ID" value="CCM03591.1"/>
    <property type="molecule type" value="Genomic_DNA"/>
</dbReference>
<dbReference type="HOGENOM" id="CLU_353376_0_0_1"/>
<dbReference type="STRING" id="599839.J4IAV9"/>
<feature type="compositionally biased region" description="Low complexity" evidence="1">
    <location>
        <begin position="94"/>
        <end position="108"/>
    </location>
</feature>
<dbReference type="RefSeq" id="XP_012182874.1">
    <property type="nucleotide sequence ID" value="XM_012327484.1"/>
</dbReference>
<feature type="region of interest" description="Disordered" evidence="1">
    <location>
        <begin position="645"/>
        <end position="676"/>
    </location>
</feature>
<feature type="compositionally biased region" description="Acidic residues" evidence="1">
    <location>
        <begin position="662"/>
        <end position="676"/>
    </location>
</feature>
<reference evidence="2 3" key="1">
    <citation type="journal article" date="2012" name="Appl. Environ. Microbiol.">
        <title>Short-read sequencing for genomic analysis of the brown rot fungus Fibroporia radiculosa.</title>
        <authorList>
            <person name="Tang J.D."/>
            <person name="Perkins A.D."/>
            <person name="Sonstegard T.S."/>
            <person name="Schroeder S.G."/>
            <person name="Burgess S.C."/>
            <person name="Diehl S.V."/>
        </authorList>
    </citation>
    <scope>NUCLEOTIDE SEQUENCE [LARGE SCALE GENOMIC DNA]</scope>
    <source>
        <strain evidence="2 3">TFFH 294</strain>
    </source>
</reference>
<feature type="region of interest" description="Disordered" evidence="1">
    <location>
        <begin position="129"/>
        <end position="284"/>
    </location>
</feature>
<proteinExistence type="predicted"/>
<evidence type="ECO:0000313" key="2">
    <source>
        <dbReference type="EMBL" id="CCM03591.1"/>
    </source>
</evidence>
<feature type="compositionally biased region" description="Polar residues" evidence="1">
    <location>
        <begin position="83"/>
        <end position="93"/>
    </location>
</feature>
<evidence type="ECO:0000313" key="3">
    <source>
        <dbReference type="Proteomes" id="UP000006352"/>
    </source>
</evidence>
<name>J4IAV9_9APHY</name>
<feature type="compositionally biased region" description="Polar residues" evidence="1">
    <location>
        <begin position="145"/>
        <end position="157"/>
    </location>
</feature>
<dbReference type="Proteomes" id="UP000006352">
    <property type="component" value="Unassembled WGS sequence"/>
</dbReference>
<accession>J4IAV9</accession>
<dbReference type="GeneID" id="24098502"/>
<organism evidence="2 3">
    <name type="scientific">Fibroporia radiculosa</name>
    <dbReference type="NCBI Taxonomy" id="599839"/>
    <lineage>
        <taxon>Eukaryota</taxon>
        <taxon>Fungi</taxon>
        <taxon>Dikarya</taxon>
        <taxon>Basidiomycota</taxon>
        <taxon>Agaricomycotina</taxon>
        <taxon>Agaricomycetes</taxon>
        <taxon>Polyporales</taxon>
        <taxon>Fibroporiaceae</taxon>
        <taxon>Fibroporia</taxon>
    </lineage>
</organism>
<feature type="compositionally biased region" description="Low complexity" evidence="1">
    <location>
        <begin position="129"/>
        <end position="144"/>
    </location>
</feature>
<feature type="region of interest" description="Disordered" evidence="1">
    <location>
        <begin position="510"/>
        <end position="552"/>
    </location>
</feature>
<feature type="compositionally biased region" description="Polar residues" evidence="1">
    <location>
        <begin position="519"/>
        <end position="530"/>
    </location>
</feature>
<feature type="region of interest" description="Disordered" evidence="1">
    <location>
        <begin position="470"/>
        <end position="490"/>
    </location>
</feature>
<keyword evidence="3" id="KW-1185">Reference proteome</keyword>
<evidence type="ECO:0000256" key="1">
    <source>
        <dbReference type="SAM" id="MobiDB-lite"/>
    </source>
</evidence>
<gene>
    <name evidence="2" type="ORF">FIBRA_05728</name>
</gene>
<dbReference type="AlphaFoldDB" id="J4IAV9"/>
<sequence>MTRKRAAPARPTVNPRPFARGSLPDLFARQSSQSAPPSSPPGSDPLGRASRSGSNKTMGNAPVSNRRKKVDAPPRSDQEVIVIQSSSEATHITISSDNPSHISISSDSVAPVPQKFRPTATYPSKIAPSAVVPATSPPAASISTETSLLPSTSQLRSDLSLERARRRSPYKLKSPRKRILESDSDNGHTLGEFRVPRVPPSSKGISPLDPNSSPLRRPCSKLSTSKECALPSPSDSGKGKELASPKRARLSPPYDLDPNPLSSGHEADVEELIPSSQSDEQELSLPVVVKKKNPAEIKDSVERWRKQAMIHPSSQQCSPESLGTDLDPLDHDVRHHGDGAAMDVNIPLGPPCFPGSAYPSLHITAGEIPNVPHSETEVSLQLGECSSVSTLSSRRIDPTTSVASSVVVSARNTPKETRSEFFHSPTELRQITPPMSSDSPLPVTPKILDPETKTAKIIADIKAKVLAAARSSPEEEPVDLKEIEDSSDDSDLESMDKLFVLVKGKGKAVDQSPLRKVGSVSSPLANLDSSRASKKGSPRYNMRRRSPSKHNTMTEEKLPALFSLHTSSTHRVSRKNDPLDALLREKRLADKRGNGVNALRIAEATVASSSKEKEKMVLDFDDDNPSDVDPAWADERAAMEVVRQGAQGLKLKSSSPQPMTDTDIDGSDSEETDELDEKDYEKMLGEKGGEKFAPILVKDRKNRIAKGKKRRIPRLLGMPFWEVSGEEQHGEAMQVDSLPSLPLDQSKVNGHPLLDVLYNIVVAGGAQNQVDFLIEVEIPCMFRTPALLRTAALAV</sequence>
<dbReference type="OrthoDB" id="5599613at2759"/>